<dbReference type="EMBL" id="NCKW01000039">
    <property type="protein sequence ID" value="POM81635.1"/>
    <property type="molecule type" value="Genomic_DNA"/>
</dbReference>
<comment type="caution">
    <text evidence="1">The sequence shown here is derived from an EMBL/GenBank/DDBJ whole genome shotgun (WGS) entry which is preliminary data.</text>
</comment>
<proteinExistence type="predicted"/>
<protein>
    <submittedName>
        <fullName evidence="1">Uncharacterized protein</fullName>
    </submittedName>
</protein>
<evidence type="ECO:0000313" key="1">
    <source>
        <dbReference type="EMBL" id="POM81635.1"/>
    </source>
</evidence>
<evidence type="ECO:0000313" key="2">
    <source>
        <dbReference type="Proteomes" id="UP000237271"/>
    </source>
</evidence>
<gene>
    <name evidence="1" type="ORF">PHPALM_365</name>
</gene>
<name>A0A2P4YV01_9STRA</name>
<organism evidence="1 2">
    <name type="scientific">Phytophthora palmivora</name>
    <dbReference type="NCBI Taxonomy" id="4796"/>
    <lineage>
        <taxon>Eukaryota</taxon>
        <taxon>Sar</taxon>
        <taxon>Stramenopiles</taxon>
        <taxon>Oomycota</taxon>
        <taxon>Peronosporomycetes</taxon>
        <taxon>Peronosporales</taxon>
        <taxon>Peronosporaceae</taxon>
        <taxon>Phytophthora</taxon>
    </lineage>
</organism>
<reference evidence="1 2" key="1">
    <citation type="journal article" date="2017" name="Genome Biol. Evol.">
        <title>Phytophthora megakarya and P. palmivora, closely related causal agents of cacao black pod rot, underwent increases in genome sizes and gene numbers by different mechanisms.</title>
        <authorList>
            <person name="Ali S.S."/>
            <person name="Shao J."/>
            <person name="Lary D.J."/>
            <person name="Kronmiller B."/>
            <person name="Shen D."/>
            <person name="Strem M.D."/>
            <person name="Amoako-Attah I."/>
            <person name="Akrofi A.Y."/>
            <person name="Begoude B.A."/>
            <person name="Ten Hoopen G.M."/>
            <person name="Coulibaly K."/>
            <person name="Kebe B.I."/>
            <person name="Melnick R.L."/>
            <person name="Guiltinan M.J."/>
            <person name="Tyler B.M."/>
            <person name="Meinhardt L.W."/>
            <person name="Bailey B.A."/>
        </authorList>
    </citation>
    <scope>NUCLEOTIDE SEQUENCE [LARGE SCALE GENOMIC DNA]</scope>
    <source>
        <strain evidence="2">sbr112.9</strain>
    </source>
</reference>
<keyword evidence="2" id="KW-1185">Reference proteome</keyword>
<dbReference type="AlphaFoldDB" id="A0A2P4YV01"/>
<accession>A0A2P4YV01</accession>
<dbReference type="Proteomes" id="UP000237271">
    <property type="component" value="Unassembled WGS sequence"/>
</dbReference>
<sequence length="182" mass="20327">MNIHVITTANHVYTCYGRHTLQLAIIYTKYYKSLFLRRIDIAVKKINHVNFLKEFHVELGYLRDEDWQVLRNIASATLSGGVGSSPMPVGKSMLNSLTQKEDINEYARCVRYERVMTMYKVDISLSVAAPSSVRHPQNGRRCDGVSCAINHATNTTTHLLPALICGTTTKRPSGAEALLSVS</sequence>